<evidence type="ECO:0000256" key="1">
    <source>
        <dbReference type="SAM" id="Phobius"/>
    </source>
</evidence>
<feature type="transmembrane region" description="Helical" evidence="1">
    <location>
        <begin position="85"/>
        <end position="105"/>
    </location>
</feature>
<proteinExistence type="predicted"/>
<organism evidence="2">
    <name type="scientific">Arundo donax</name>
    <name type="common">Giant reed</name>
    <name type="synonym">Donax arundinaceus</name>
    <dbReference type="NCBI Taxonomy" id="35708"/>
    <lineage>
        <taxon>Eukaryota</taxon>
        <taxon>Viridiplantae</taxon>
        <taxon>Streptophyta</taxon>
        <taxon>Embryophyta</taxon>
        <taxon>Tracheophyta</taxon>
        <taxon>Spermatophyta</taxon>
        <taxon>Magnoliopsida</taxon>
        <taxon>Liliopsida</taxon>
        <taxon>Poales</taxon>
        <taxon>Poaceae</taxon>
        <taxon>PACMAD clade</taxon>
        <taxon>Arundinoideae</taxon>
        <taxon>Arundineae</taxon>
        <taxon>Arundo</taxon>
    </lineage>
</organism>
<keyword evidence="1" id="KW-0812">Transmembrane</keyword>
<dbReference type="AlphaFoldDB" id="A0A0A9A6Q3"/>
<dbReference type="EMBL" id="GBRH01255178">
    <property type="protein sequence ID" value="JAD42717.1"/>
    <property type="molecule type" value="Transcribed_RNA"/>
</dbReference>
<evidence type="ECO:0000313" key="2">
    <source>
        <dbReference type="EMBL" id="JAD42717.1"/>
    </source>
</evidence>
<keyword evidence="1" id="KW-1133">Transmembrane helix</keyword>
<reference evidence="2" key="1">
    <citation type="submission" date="2014-09" db="EMBL/GenBank/DDBJ databases">
        <authorList>
            <person name="Magalhaes I.L.F."/>
            <person name="Oliveira U."/>
            <person name="Santos F.R."/>
            <person name="Vidigal T.H.D.A."/>
            <person name="Brescovit A.D."/>
            <person name="Santos A.J."/>
        </authorList>
    </citation>
    <scope>NUCLEOTIDE SEQUENCE</scope>
    <source>
        <tissue evidence="2">Shoot tissue taken approximately 20 cm above the soil surface</tissue>
    </source>
</reference>
<keyword evidence="1" id="KW-0472">Membrane</keyword>
<name>A0A0A9A6Q3_ARUDO</name>
<sequence>MYQQKFRSILICYGQLQFLFKISVCSHKCILYAKVWSSILEEIIFSHSKVFVPLSPCYHFPHLLKDLRDTHLNIPKSTSASASALLFYSWFYFEMYTLHSFYSFALLPLPS</sequence>
<reference evidence="2" key="2">
    <citation type="journal article" date="2015" name="Data Brief">
        <title>Shoot transcriptome of the giant reed, Arundo donax.</title>
        <authorList>
            <person name="Barrero R.A."/>
            <person name="Guerrero F.D."/>
            <person name="Moolhuijzen P."/>
            <person name="Goolsby J.A."/>
            <person name="Tidwell J."/>
            <person name="Bellgard S.E."/>
            <person name="Bellgard M.I."/>
        </authorList>
    </citation>
    <scope>NUCLEOTIDE SEQUENCE</scope>
    <source>
        <tissue evidence="2">Shoot tissue taken approximately 20 cm above the soil surface</tissue>
    </source>
</reference>
<accession>A0A0A9A6Q3</accession>
<protein>
    <submittedName>
        <fullName evidence="2">Uncharacterized protein</fullName>
    </submittedName>
</protein>